<evidence type="ECO:0000259" key="8">
    <source>
        <dbReference type="Pfam" id="PF26607"/>
    </source>
</evidence>
<dbReference type="Gene3D" id="2.60.40.1180">
    <property type="entry name" value="Golgi alpha-mannosidase II"/>
    <property type="match status" value="1"/>
</dbReference>
<dbReference type="Pfam" id="PF17801">
    <property type="entry name" value="Melibiase_C"/>
    <property type="match status" value="1"/>
</dbReference>
<keyword evidence="3 5" id="KW-0378">Hydrolase</keyword>
<dbReference type="Proteomes" id="UP000605568">
    <property type="component" value="Unassembled WGS sequence"/>
</dbReference>
<dbReference type="CDD" id="cd14792">
    <property type="entry name" value="GH27"/>
    <property type="match status" value="1"/>
</dbReference>
<evidence type="ECO:0000256" key="6">
    <source>
        <dbReference type="SAM" id="SignalP"/>
    </source>
</evidence>
<evidence type="ECO:0000256" key="4">
    <source>
        <dbReference type="ARBA" id="ARBA00023295"/>
    </source>
</evidence>
<keyword evidence="10" id="KW-1185">Reference proteome</keyword>
<comment type="catalytic activity">
    <reaction evidence="5">
        <text>Hydrolysis of terminal, non-reducing alpha-D-galactose residues in alpha-D-galactosides, including galactose oligosaccharides, galactomannans and galactolipids.</text>
        <dbReference type="EC" id="3.2.1.22"/>
    </reaction>
</comment>
<dbReference type="PANTHER" id="PTHR11452">
    <property type="entry name" value="ALPHA-GALACTOSIDASE/ALPHA-N-ACETYLGALACTOSAMINIDASE"/>
    <property type="match status" value="1"/>
</dbReference>
<dbReference type="Pfam" id="PF16499">
    <property type="entry name" value="Melibiase_2"/>
    <property type="match status" value="1"/>
</dbReference>
<keyword evidence="4 5" id="KW-0326">Glycosidase</keyword>
<feature type="domain" description="Alpha galactosidase C-terminal" evidence="7">
    <location>
        <begin position="354"/>
        <end position="429"/>
    </location>
</feature>
<evidence type="ECO:0000256" key="3">
    <source>
        <dbReference type="ARBA" id="ARBA00022801"/>
    </source>
</evidence>
<comment type="caution">
    <text evidence="9">The sequence shown here is derived from an EMBL/GenBank/DDBJ whole genome shotgun (WGS) entry which is preliminary data.</text>
</comment>
<sequence length="681" mass="72645">MTPLTGGGRLTSMSVRRVALAIALMSLVAAPAHAGDDQGAPTYYDSGVAKTPYMGWNTYYGLGAPSEKEIRSIADFLVNSGMRDAGYELLWIDGGWTAPTPRDARGDLQEDPAKFPSGIKKLVSDLHAKGFKAGIYTDAGPSDGKNCAAGSGGLYEKDTKRFADWKFDAVKVDFLCGIAANLNPAQAYADFSKALKKAGRPMILNICNPVTDEWGVPHTPEQTADVSYTFGPLHGDSWRTSTDIAFGTPYEGIWRDVLRNMDRNAAHPEANGPGRYNDPDYLIPMRRTQQGTYELNEEESTSQFVMWAQMSSPLIIGSDPRTLPPSMVGTLKNPEILAVNQDPLAIQGVRVASTGDTDVYSKVLSRKGERSVVLLNRRDVPAEMTVDFAAAGLKGTVAVRDLRARADRGSATDKYTVTVPPHGTAMLKLRGTDLVPGEAVGSGATASPAIARVGDEALVFSRGAGGELKMLRNGKSSGLGKVIQGQPAVRTVGTDVEVTVRGNDDRAWQRTLHNGRWGSWKSLGGKLTDAPGVAQDGTVVARGEDGQVWLYKGTWTSLGAPGDAPIYGRPSVAGGQVAVRTAADAVWVRPVAGGRWTSLGGVISGNPTLVEFQDRIYLFARAGDYTLWQVNASGGVWGGWFHRPEFPSGSLVGAVGATAGPDGSAWTVVRGPDDKIYRQKL</sequence>
<evidence type="ECO:0000256" key="1">
    <source>
        <dbReference type="ARBA" id="ARBA00009743"/>
    </source>
</evidence>
<evidence type="ECO:0000256" key="2">
    <source>
        <dbReference type="ARBA" id="ARBA00022729"/>
    </source>
</evidence>
<protein>
    <recommendedName>
        <fullName evidence="5">Alpha-galactosidase</fullName>
        <ecNumber evidence="5">3.2.1.22</ecNumber>
    </recommendedName>
    <alternativeName>
        <fullName evidence="5">Melibiase</fullName>
    </alternativeName>
</protein>
<dbReference type="SUPFAM" id="SSF51011">
    <property type="entry name" value="Glycosyl hydrolase domain"/>
    <property type="match status" value="1"/>
</dbReference>
<dbReference type="EMBL" id="BNAR01000002">
    <property type="protein sequence ID" value="GHH33815.1"/>
    <property type="molecule type" value="Genomic_DNA"/>
</dbReference>
<comment type="similarity">
    <text evidence="1 5">Belongs to the glycosyl hydrolase 27 family.</text>
</comment>
<organism evidence="9 10">
    <name type="scientific">Lentzea cavernae</name>
    <dbReference type="NCBI Taxonomy" id="2020703"/>
    <lineage>
        <taxon>Bacteria</taxon>
        <taxon>Bacillati</taxon>
        <taxon>Actinomycetota</taxon>
        <taxon>Actinomycetes</taxon>
        <taxon>Pseudonocardiales</taxon>
        <taxon>Pseudonocardiaceae</taxon>
        <taxon>Lentzea</taxon>
    </lineage>
</organism>
<dbReference type="InterPro" id="IPR013785">
    <property type="entry name" value="Aldolase_TIM"/>
</dbReference>
<feature type="chain" id="PRO_5045944751" description="Alpha-galactosidase" evidence="6">
    <location>
        <begin position="35"/>
        <end position="681"/>
    </location>
</feature>
<evidence type="ECO:0000313" key="10">
    <source>
        <dbReference type="Proteomes" id="UP000605568"/>
    </source>
</evidence>
<dbReference type="Gene3D" id="3.20.20.70">
    <property type="entry name" value="Aldolase class I"/>
    <property type="match status" value="1"/>
</dbReference>
<keyword evidence="2 6" id="KW-0732">Signal</keyword>
<accession>A0ABQ3M5M8</accession>
<dbReference type="PANTHER" id="PTHR11452:SF75">
    <property type="entry name" value="ALPHA-GALACTOSIDASE MEL1"/>
    <property type="match status" value="1"/>
</dbReference>
<dbReference type="InterPro" id="IPR013780">
    <property type="entry name" value="Glyco_hydro_b"/>
</dbReference>
<gene>
    <name evidence="9" type="ORF">GCM10017774_16890</name>
</gene>
<feature type="signal peptide" evidence="6">
    <location>
        <begin position="1"/>
        <end position="34"/>
    </location>
</feature>
<reference evidence="10" key="1">
    <citation type="journal article" date="2019" name="Int. J. Syst. Evol. Microbiol.">
        <title>The Global Catalogue of Microorganisms (GCM) 10K type strain sequencing project: providing services to taxonomists for standard genome sequencing and annotation.</title>
        <authorList>
            <consortium name="The Broad Institute Genomics Platform"/>
            <consortium name="The Broad Institute Genome Sequencing Center for Infectious Disease"/>
            <person name="Wu L."/>
            <person name="Ma J."/>
        </authorList>
    </citation>
    <scope>NUCLEOTIDE SEQUENCE [LARGE SCALE GENOMIC DNA]</scope>
    <source>
        <strain evidence="10">CGMCC 4.7367</strain>
    </source>
</reference>
<keyword evidence="5" id="KW-1015">Disulfide bond</keyword>
<dbReference type="InterPro" id="IPR017853">
    <property type="entry name" value="GH"/>
</dbReference>
<evidence type="ECO:0000259" key="7">
    <source>
        <dbReference type="Pfam" id="PF17801"/>
    </source>
</evidence>
<dbReference type="EC" id="3.2.1.22" evidence="5"/>
<evidence type="ECO:0000256" key="5">
    <source>
        <dbReference type="RuleBase" id="RU361168"/>
    </source>
</evidence>
<dbReference type="PRINTS" id="PR00740">
    <property type="entry name" value="GLHYDRLASE27"/>
</dbReference>
<dbReference type="InterPro" id="IPR041233">
    <property type="entry name" value="Melibiase_C"/>
</dbReference>
<proteinExistence type="inferred from homology"/>
<evidence type="ECO:0000313" key="9">
    <source>
        <dbReference type="EMBL" id="GHH33815.1"/>
    </source>
</evidence>
<name>A0ABQ3M5M8_9PSEU</name>
<dbReference type="SUPFAM" id="SSF89372">
    <property type="entry name" value="Fucose-specific lectin"/>
    <property type="match status" value="1"/>
</dbReference>
<dbReference type="InterPro" id="IPR002241">
    <property type="entry name" value="Glyco_hydro_27"/>
</dbReference>
<dbReference type="InterPro" id="IPR058502">
    <property type="entry name" value="PLL-like_beta-prop"/>
</dbReference>
<feature type="domain" description="PLL-like beta propeller" evidence="8">
    <location>
        <begin position="480"/>
        <end position="678"/>
    </location>
</feature>
<dbReference type="Pfam" id="PF26607">
    <property type="entry name" value="DUF8189"/>
    <property type="match status" value="1"/>
</dbReference>
<dbReference type="SUPFAM" id="SSF51445">
    <property type="entry name" value="(Trans)glycosidases"/>
    <property type="match status" value="1"/>
</dbReference>